<sequence>MIFVTLCFLITAGVGLVCLIGYRRTRQQLRLLRLVATCPIAELHERIPGEMVEITGTVHCATPLRSEYTGQPCVYYRTVTERVVERHGRSKKGGRLSEVVAQNEQRIAFEVDDGTGRVAVDPVGAEIDGRKLLDRFEPVENGEGATLRIAGMSVEVRAAEWRTLGYRKIEEAVLVGYPVYVLGVLQDDGSIGRPPEGSRLREFLISARSEEELATSLRRRSYLFLAGAITSFVVAGMLLIALLVQSVISIS</sequence>
<evidence type="ECO:0000256" key="6">
    <source>
        <dbReference type="ARBA" id="ARBA00022723"/>
    </source>
</evidence>
<comment type="subcellular location">
    <subcellularLocation>
        <location evidence="2">Membrane</location>
        <topology evidence="2">Multi-pass membrane protein</topology>
    </subcellularLocation>
</comment>
<comment type="catalytic activity">
    <reaction evidence="1">
        <text>S-ubiquitinyl-[E2 ubiquitin-conjugating enzyme]-L-cysteine + [acceptor protein]-L-lysine = [E2 ubiquitin-conjugating enzyme]-L-cysteine + N(6)-ubiquitinyl-[acceptor protein]-L-lysine.</text>
        <dbReference type="EC" id="2.3.2.27"/>
    </reaction>
</comment>
<keyword evidence="8" id="KW-0833">Ubl conjugation pathway</keyword>
<evidence type="ECO:0000256" key="11">
    <source>
        <dbReference type="ARBA" id="ARBA00023136"/>
    </source>
</evidence>
<feature type="domain" description="E3 Ubiquitin ligase MUL1-like" evidence="13">
    <location>
        <begin position="81"/>
        <end position="238"/>
    </location>
</feature>
<proteinExistence type="predicted"/>
<feature type="transmembrane region" description="Helical" evidence="12">
    <location>
        <begin position="6"/>
        <end position="23"/>
    </location>
</feature>
<dbReference type="GO" id="GO:0061630">
    <property type="term" value="F:ubiquitin protein ligase activity"/>
    <property type="evidence" value="ECO:0007669"/>
    <property type="project" value="UniProtKB-EC"/>
</dbReference>
<dbReference type="AlphaFoldDB" id="B9KXR6"/>
<feature type="transmembrane region" description="Helical" evidence="12">
    <location>
        <begin position="222"/>
        <end position="248"/>
    </location>
</feature>
<dbReference type="HOGENOM" id="CLU_088502_0_0_0"/>
<evidence type="ECO:0000256" key="7">
    <source>
        <dbReference type="ARBA" id="ARBA00022771"/>
    </source>
</evidence>
<evidence type="ECO:0000313" key="14">
    <source>
        <dbReference type="EMBL" id="ACM05468.1"/>
    </source>
</evidence>
<dbReference type="RefSeq" id="WP_012641666.1">
    <property type="nucleotide sequence ID" value="NC_011959.1"/>
</dbReference>
<evidence type="ECO:0000256" key="8">
    <source>
        <dbReference type="ARBA" id="ARBA00022786"/>
    </source>
</evidence>
<dbReference type="Pfam" id="PF12483">
    <property type="entry name" value="GIDE"/>
    <property type="match status" value="1"/>
</dbReference>
<evidence type="ECO:0000256" key="9">
    <source>
        <dbReference type="ARBA" id="ARBA00022833"/>
    </source>
</evidence>
<dbReference type="GO" id="GO:0016020">
    <property type="term" value="C:membrane"/>
    <property type="evidence" value="ECO:0007669"/>
    <property type="project" value="UniProtKB-SubCell"/>
</dbReference>
<dbReference type="Proteomes" id="UP000000447">
    <property type="component" value="Chromosome"/>
</dbReference>
<keyword evidence="11 12" id="KW-0472">Membrane</keyword>
<keyword evidence="6" id="KW-0479">Metal-binding</keyword>
<evidence type="ECO:0000256" key="2">
    <source>
        <dbReference type="ARBA" id="ARBA00004141"/>
    </source>
</evidence>
<keyword evidence="7" id="KW-0863">Zinc-finger</keyword>
<name>B9KXR6_THERP</name>
<dbReference type="PANTHER" id="PTHR47568">
    <property type="match status" value="1"/>
</dbReference>
<dbReference type="OrthoDB" id="152425at2"/>
<evidence type="ECO:0000256" key="12">
    <source>
        <dbReference type="SAM" id="Phobius"/>
    </source>
</evidence>
<dbReference type="InterPro" id="IPR022170">
    <property type="entry name" value="MUL1-like"/>
</dbReference>
<evidence type="ECO:0000256" key="4">
    <source>
        <dbReference type="ARBA" id="ARBA00022679"/>
    </source>
</evidence>
<evidence type="ECO:0000259" key="13">
    <source>
        <dbReference type="Pfam" id="PF12483"/>
    </source>
</evidence>
<keyword evidence="4" id="KW-0808">Transferase</keyword>
<dbReference type="InterPro" id="IPR044231">
    <property type="entry name" value="SP1/SPL1"/>
</dbReference>
<dbReference type="GO" id="GO:0008270">
    <property type="term" value="F:zinc ion binding"/>
    <property type="evidence" value="ECO:0007669"/>
    <property type="project" value="UniProtKB-KW"/>
</dbReference>
<accession>B9KXR6</accession>
<gene>
    <name evidence="14" type="ordered locus">trd_0254</name>
</gene>
<keyword evidence="10 12" id="KW-1133">Transmembrane helix</keyword>
<dbReference type="EC" id="2.3.2.27" evidence="3"/>
<evidence type="ECO:0000256" key="1">
    <source>
        <dbReference type="ARBA" id="ARBA00000900"/>
    </source>
</evidence>
<keyword evidence="9" id="KW-0862">Zinc</keyword>
<organism evidence="14 15">
    <name type="scientific">Thermomicrobium roseum (strain ATCC 27502 / DSM 5159 / P-2)</name>
    <dbReference type="NCBI Taxonomy" id="309801"/>
    <lineage>
        <taxon>Bacteria</taxon>
        <taxon>Pseudomonadati</taxon>
        <taxon>Thermomicrobiota</taxon>
        <taxon>Thermomicrobia</taxon>
        <taxon>Thermomicrobiales</taxon>
        <taxon>Thermomicrobiaceae</taxon>
        <taxon>Thermomicrobium</taxon>
    </lineage>
</organism>
<protein>
    <recommendedName>
        <fullName evidence="3">RING-type E3 ubiquitin transferase</fullName>
        <ecNumber evidence="3">2.3.2.27</ecNumber>
    </recommendedName>
</protein>
<dbReference type="EMBL" id="CP001275">
    <property type="protein sequence ID" value="ACM05468.1"/>
    <property type="molecule type" value="Genomic_DNA"/>
</dbReference>
<evidence type="ECO:0000256" key="10">
    <source>
        <dbReference type="ARBA" id="ARBA00022989"/>
    </source>
</evidence>
<dbReference type="KEGG" id="tro:trd_0254"/>
<reference evidence="14 15" key="1">
    <citation type="journal article" date="2009" name="PLoS ONE">
        <title>Complete genome sequence of the aerobic CO-oxidizing thermophile Thermomicrobium roseum.</title>
        <authorList>
            <person name="Wu D."/>
            <person name="Raymond J."/>
            <person name="Wu M."/>
            <person name="Chatterji S."/>
            <person name="Ren Q."/>
            <person name="Graham J.E."/>
            <person name="Bryant D.A."/>
            <person name="Robb F."/>
            <person name="Colman A."/>
            <person name="Tallon L.J."/>
            <person name="Badger J.H."/>
            <person name="Madupu R."/>
            <person name="Ward N.L."/>
            <person name="Eisen J.A."/>
        </authorList>
    </citation>
    <scope>NUCLEOTIDE SEQUENCE [LARGE SCALE GENOMIC DNA]</scope>
    <source>
        <strain evidence="15">ATCC 27502 / DSM 5159 / P-2</strain>
    </source>
</reference>
<dbReference type="GO" id="GO:0016567">
    <property type="term" value="P:protein ubiquitination"/>
    <property type="evidence" value="ECO:0007669"/>
    <property type="project" value="InterPro"/>
</dbReference>
<evidence type="ECO:0000313" key="15">
    <source>
        <dbReference type="Proteomes" id="UP000000447"/>
    </source>
</evidence>
<evidence type="ECO:0000256" key="5">
    <source>
        <dbReference type="ARBA" id="ARBA00022692"/>
    </source>
</evidence>
<keyword evidence="15" id="KW-1185">Reference proteome</keyword>
<keyword evidence="5 12" id="KW-0812">Transmembrane</keyword>
<dbReference type="STRING" id="309801.trd_0254"/>
<dbReference type="eggNOG" id="COG1704">
    <property type="taxonomic scope" value="Bacteria"/>
</dbReference>
<evidence type="ECO:0000256" key="3">
    <source>
        <dbReference type="ARBA" id="ARBA00012483"/>
    </source>
</evidence>
<dbReference type="PANTHER" id="PTHR47568:SF2">
    <property type="entry name" value="E3 UBIQUITIN-PROTEIN LIGASE SP1-RELATED"/>
    <property type="match status" value="1"/>
</dbReference>